<dbReference type="EMBL" id="JAJSPL020000002">
    <property type="protein sequence ID" value="KAK7748683.1"/>
    <property type="molecule type" value="Genomic_DNA"/>
</dbReference>
<dbReference type="Proteomes" id="UP001320245">
    <property type="component" value="Unassembled WGS sequence"/>
</dbReference>
<keyword evidence="4 7" id="KW-1133">Transmembrane helix</keyword>
<dbReference type="GO" id="GO:0016020">
    <property type="term" value="C:membrane"/>
    <property type="evidence" value="ECO:0007669"/>
    <property type="project" value="UniProtKB-SubCell"/>
</dbReference>
<protein>
    <submittedName>
        <fullName evidence="8">Uncharacterized protein</fullName>
    </submittedName>
</protein>
<evidence type="ECO:0000256" key="5">
    <source>
        <dbReference type="ARBA" id="ARBA00023136"/>
    </source>
</evidence>
<evidence type="ECO:0000313" key="8">
    <source>
        <dbReference type="EMBL" id="KAK7748683.1"/>
    </source>
</evidence>
<dbReference type="Gene3D" id="1.20.1250.20">
    <property type="entry name" value="MFS general substrate transporter like domains"/>
    <property type="match status" value="1"/>
</dbReference>
<dbReference type="SUPFAM" id="SSF103473">
    <property type="entry name" value="MFS general substrate transporter"/>
    <property type="match status" value="1"/>
</dbReference>
<comment type="caution">
    <text evidence="8">The sequence shown here is derived from an EMBL/GenBank/DDBJ whole genome shotgun (WGS) entry which is preliminary data.</text>
</comment>
<feature type="transmembrane region" description="Helical" evidence="7">
    <location>
        <begin position="378"/>
        <end position="401"/>
    </location>
</feature>
<evidence type="ECO:0000256" key="7">
    <source>
        <dbReference type="SAM" id="Phobius"/>
    </source>
</evidence>
<evidence type="ECO:0000256" key="2">
    <source>
        <dbReference type="ARBA" id="ARBA00022448"/>
    </source>
</evidence>
<keyword evidence="5 7" id="KW-0472">Membrane</keyword>
<evidence type="ECO:0000256" key="3">
    <source>
        <dbReference type="ARBA" id="ARBA00022692"/>
    </source>
</evidence>
<feature type="transmembrane region" description="Helical" evidence="7">
    <location>
        <begin position="348"/>
        <end position="371"/>
    </location>
</feature>
<keyword evidence="3 7" id="KW-0812">Transmembrane</keyword>
<feature type="transmembrane region" description="Helical" evidence="7">
    <location>
        <begin position="204"/>
        <end position="225"/>
    </location>
</feature>
<reference evidence="8 9" key="1">
    <citation type="journal article" date="2023" name="PLoS ONE">
        <title>Cytospora paraplurivora sp. nov. isolated from orchards with fruit tree decline syndrome in Ontario, Canada.</title>
        <authorList>
            <person name="Ilyukhin E."/>
            <person name="Nguyen H.D.T."/>
            <person name="Castle A.J."/>
            <person name="Ellouze W."/>
        </authorList>
    </citation>
    <scope>NUCLEOTIDE SEQUENCE [LARGE SCALE GENOMIC DNA]</scope>
    <source>
        <strain evidence="8 9">FDS-564</strain>
    </source>
</reference>
<dbReference type="GO" id="GO:0022857">
    <property type="term" value="F:transmembrane transporter activity"/>
    <property type="evidence" value="ECO:0007669"/>
    <property type="project" value="TreeGrafter"/>
</dbReference>
<dbReference type="AlphaFoldDB" id="A0AAN9YKL5"/>
<gene>
    <name evidence="8" type="ORF">SLS53_000705</name>
</gene>
<dbReference type="PANTHER" id="PTHR43791">
    <property type="entry name" value="PERMEASE-RELATED"/>
    <property type="match status" value="1"/>
</dbReference>
<dbReference type="PANTHER" id="PTHR43791:SF65">
    <property type="entry name" value="MAJOR FACILITATOR SUPERFAMILY (MFS) PROFILE DOMAIN-CONTAINING PROTEIN-RELATED"/>
    <property type="match status" value="1"/>
</dbReference>
<comment type="subcellular location">
    <subcellularLocation>
        <location evidence="1">Membrane</location>
        <topology evidence="1">Multi-pass membrane protein</topology>
    </subcellularLocation>
</comment>
<keyword evidence="9" id="KW-1185">Reference proteome</keyword>
<evidence type="ECO:0000256" key="6">
    <source>
        <dbReference type="SAM" id="MobiDB-lite"/>
    </source>
</evidence>
<organism evidence="8 9">
    <name type="scientific">Cytospora paraplurivora</name>
    <dbReference type="NCBI Taxonomy" id="2898453"/>
    <lineage>
        <taxon>Eukaryota</taxon>
        <taxon>Fungi</taxon>
        <taxon>Dikarya</taxon>
        <taxon>Ascomycota</taxon>
        <taxon>Pezizomycotina</taxon>
        <taxon>Sordariomycetes</taxon>
        <taxon>Sordariomycetidae</taxon>
        <taxon>Diaporthales</taxon>
        <taxon>Cytosporaceae</taxon>
        <taxon>Cytospora</taxon>
    </lineage>
</organism>
<proteinExistence type="predicted"/>
<evidence type="ECO:0000256" key="4">
    <source>
        <dbReference type="ARBA" id="ARBA00022989"/>
    </source>
</evidence>
<evidence type="ECO:0000256" key="1">
    <source>
        <dbReference type="ARBA" id="ARBA00004141"/>
    </source>
</evidence>
<feature type="region of interest" description="Disordered" evidence="6">
    <location>
        <begin position="1"/>
        <end position="37"/>
    </location>
</feature>
<feature type="transmembrane region" description="Helical" evidence="7">
    <location>
        <begin position="171"/>
        <end position="192"/>
    </location>
</feature>
<feature type="transmembrane region" description="Helical" evidence="7">
    <location>
        <begin position="421"/>
        <end position="439"/>
    </location>
</feature>
<accession>A0AAN9YKL5</accession>
<keyword evidence="2" id="KW-0813">Transport</keyword>
<feature type="compositionally biased region" description="Basic and acidic residues" evidence="6">
    <location>
        <begin position="17"/>
        <end position="27"/>
    </location>
</feature>
<sequence>MSTVLTRRQPPPAQERVVSDESGKDEPETTTTSLSDDLGLGVALEQKKFFWQRSKKYDPNAIATLPSVFDDPETAEKYHPSQEWENYHRFDPSARWTWGEEQKLVRKIDIRIMIFAVVMFMALEIDRSNLAQALSDNFLSDLGLETNGFIPDVILYLSYFYKHHELSIRLGYFWTGMSFADIISALMAYGLLHMRGVAGYAGWRWLFMIEGIVTFVVGISAYALMPAGPCHTASWLRGKNGWFNEREQTIIVNRVLREDPSKSGMHNRQPVTPKLLWQSLKDYDLWPLYFIGMVFQMPTTPQTQYLTLTLKGLGFGTFQVSLLSIPQYVGHIIMMLTLTYVGEIWGELTWTALLGQIWSFPLLVAMVALNLGTINKWVLYAILVLLLSYPNAHPIQAGGIIASNIYRADDKPLYKRGNKVLLGLCCMNLVLYPLLRVYYVSRNKSRDKKWNALTEEQRLEYLNTTTDQGNKRLDFRFQY</sequence>
<dbReference type="InterPro" id="IPR036259">
    <property type="entry name" value="MFS_trans_sf"/>
</dbReference>
<evidence type="ECO:0000313" key="9">
    <source>
        <dbReference type="Proteomes" id="UP001320245"/>
    </source>
</evidence>
<feature type="transmembrane region" description="Helical" evidence="7">
    <location>
        <begin position="320"/>
        <end position="342"/>
    </location>
</feature>
<name>A0AAN9YKL5_9PEZI</name>